<dbReference type="EMBL" id="CAJPEX010000661">
    <property type="protein sequence ID" value="CAG0916756.1"/>
    <property type="molecule type" value="Genomic_DNA"/>
</dbReference>
<dbReference type="EMBL" id="OA882698">
    <property type="protein sequence ID" value="CAD7276604.1"/>
    <property type="molecule type" value="Genomic_DNA"/>
</dbReference>
<evidence type="ECO:0000313" key="2">
    <source>
        <dbReference type="EMBL" id="CAD7276604.1"/>
    </source>
</evidence>
<reference evidence="2" key="1">
    <citation type="submission" date="2020-11" db="EMBL/GenBank/DDBJ databases">
        <authorList>
            <person name="Tran Van P."/>
        </authorList>
    </citation>
    <scope>NUCLEOTIDE SEQUENCE</scope>
</reference>
<keyword evidence="3" id="KW-1185">Reference proteome</keyword>
<evidence type="ECO:0000313" key="3">
    <source>
        <dbReference type="Proteomes" id="UP000678499"/>
    </source>
</evidence>
<organism evidence="2">
    <name type="scientific">Notodromas monacha</name>
    <dbReference type="NCBI Taxonomy" id="399045"/>
    <lineage>
        <taxon>Eukaryota</taxon>
        <taxon>Metazoa</taxon>
        <taxon>Ecdysozoa</taxon>
        <taxon>Arthropoda</taxon>
        <taxon>Crustacea</taxon>
        <taxon>Oligostraca</taxon>
        <taxon>Ostracoda</taxon>
        <taxon>Podocopa</taxon>
        <taxon>Podocopida</taxon>
        <taxon>Cypridocopina</taxon>
        <taxon>Cypridoidea</taxon>
        <taxon>Cyprididae</taxon>
        <taxon>Notodromas</taxon>
    </lineage>
</organism>
<feature type="region of interest" description="Disordered" evidence="1">
    <location>
        <begin position="170"/>
        <end position="189"/>
    </location>
</feature>
<dbReference type="Proteomes" id="UP000678499">
    <property type="component" value="Unassembled WGS sequence"/>
</dbReference>
<dbReference type="AlphaFoldDB" id="A0A7R9GD39"/>
<name>A0A7R9GD39_9CRUS</name>
<proteinExistence type="predicted"/>
<accession>A0A7R9GD39</accession>
<protein>
    <submittedName>
        <fullName evidence="2">Uncharacterized protein</fullName>
    </submittedName>
</protein>
<sequence>MDTLLTGARTVLTAAGMSDRTVLTRRDCPAGQSGRRTLLTATPLLLMYYAGENIPRTGKIKRTGTGLRTTGWGTLIYIVPHLPEYHMHRMIPDYASFVPGCAPSGPRSLAALTVDPVASSMVDVLTTIFSSLRTAFLGVIPVNLSKASKKSMKKGVSVVDPSSPHPYIVSKPGSAQNGGEPAAKRNTKGCEPVNHVPIEIYWKS</sequence>
<gene>
    <name evidence="2" type="ORF">NMOB1V02_LOCUS4360</name>
</gene>
<evidence type="ECO:0000256" key="1">
    <source>
        <dbReference type="SAM" id="MobiDB-lite"/>
    </source>
</evidence>